<dbReference type="PIRSF" id="PIRSF012702">
    <property type="entry name" value="UCP012702"/>
    <property type="match status" value="1"/>
</dbReference>
<feature type="domain" description="Microcystin LR degradation protein MlrC N-terminal" evidence="2">
    <location>
        <begin position="3"/>
        <end position="306"/>
    </location>
</feature>
<evidence type="ECO:0000313" key="3">
    <source>
        <dbReference type="EMBL" id="MSS46290.1"/>
    </source>
</evidence>
<dbReference type="RefSeq" id="WP_154564169.1">
    <property type="nucleotide sequence ID" value="NZ_VUMG01000003.1"/>
</dbReference>
<accession>A0A7K0J8M9</accession>
<comment type="caution">
    <text evidence="3">The sequence shown here is derived from an EMBL/GenBank/DDBJ whole genome shotgun (WGS) entry which is preliminary data.</text>
</comment>
<name>A0A7K0J8M9_9ACTN</name>
<dbReference type="Pfam" id="PF07171">
    <property type="entry name" value="MlrC_C"/>
    <property type="match status" value="1"/>
</dbReference>
<dbReference type="InterPro" id="IPR010799">
    <property type="entry name" value="MlrC_C"/>
</dbReference>
<dbReference type="AlphaFoldDB" id="A0A7K0J8M9"/>
<organism evidence="3 4">
    <name type="scientific">Cutibacterium porci</name>
    <dbReference type="NCBI Taxonomy" id="2605781"/>
    <lineage>
        <taxon>Bacteria</taxon>
        <taxon>Bacillati</taxon>
        <taxon>Actinomycetota</taxon>
        <taxon>Actinomycetes</taxon>
        <taxon>Propionibacteriales</taxon>
        <taxon>Propionibacteriaceae</taxon>
        <taxon>Cutibacterium</taxon>
    </lineage>
</organism>
<keyword evidence="4" id="KW-1185">Reference proteome</keyword>
<dbReference type="EMBL" id="VUMG01000003">
    <property type="protein sequence ID" value="MSS46290.1"/>
    <property type="molecule type" value="Genomic_DNA"/>
</dbReference>
<evidence type="ECO:0000259" key="2">
    <source>
        <dbReference type="Pfam" id="PF07364"/>
    </source>
</evidence>
<sequence length="506" mass="55143">MIRIAICGLHIESSTFTPYMSTAADFTQRRGQTLLERYPWITESPIPGIDHVPRAIAGEEWDVPVKRPWNRGVEWVPILHCSALPGGRVERLTYEKWRVEICDGLAKAGHLDGIFFDIHGAMSVPGYDDVEGDLINAIRDVVGPEPMVSASMDLHGNVSEKLFAGCDLLTCYRMAPHEDAWVSRERAARTLCERLRSGKGKPIKAMVTVPILLPGEKTSTRLEPAASLYGMVPEVAARDGVTDVGVWIGFAWADQPRCTAAVVGFGDDENSVRDGVREIAQFFWKVRHEFAFVAPTDGIEEAVDKAVVSSRRPFIISDSGDNPGAGGADDVTIALSVLLAHPEITGGDLSAIYASIYDPEAVKLADEAGVGGVIEADLGGHVDTRMPGPVHLSAQVRCLVDDPGGLRTAVLGVGGLSIIVTTRRNQYTTLEQFERVQLDPRTTDIVVVKIGYLEPDLYSLAADWIMALTPGGVDQDLMRLGYNHLRRPIFPFDEDMQDPDFTGITG</sequence>
<proteinExistence type="predicted"/>
<dbReference type="Proteomes" id="UP000466104">
    <property type="component" value="Unassembled WGS sequence"/>
</dbReference>
<dbReference type="InterPro" id="IPR015995">
    <property type="entry name" value="MlrC_N"/>
</dbReference>
<protein>
    <submittedName>
        <fullName evidence="3">M81 family metallopeptidase</fullName>
    </submittedName>
</protein>
<feature type="domain" description="Microcystin LR degradation protein MlrC C-terminal" evidence="1">
    <location>
        <begin position="316"/>
        <end position="484"/>
    </location>
</feature>
<gene>
    <name evidence="3" type="ORF">FYJ43_09710</name>
</gene>
<reference evidence="3 4" key="1">
    <citation type="submission" date="2019-08" db="EMBL/GenBank/DDBJ databases">
        <title>In-depth cultivation of the pig gut microbiome towards novel bacterial diversity and tailored functional studies.</title>
        <authorList>
            <person name="Wylensek D."/>
            <person name="Hitch T.C.A."/>
            <person name="Clavel T."/>
        </authorList>
    </citation>
    <scope>NUCLEOTIDE SEQUENCE [LARGE SCALE GENOMIC DNA]</scope>
    <source>
        <strain evidence="3 4">WCA-380-WT-3A</strain>
    </source>
</reference>
<dbReference type="InterPro" id="IPR009197">
    <property type="entry name" value="MlrC"/>
</dbReference>
<evidence type="ECO:0000313" key="4">
    <source>
        <dbReference type="Proteomes" id="UP000466104"/>
    </source>
</evidence>
<dbReference type="Pfam" id="PF07364">
    <property type="entry name" value="DUF1485"/>
    <property type="match status" value="1"/>
</dbReference>
<evidence type="ECO:0000259" key="1">
    <source>
        <dbReference type="Pfam" id="PF07171"/>
    </source>
</evidence>